<name>A0A485MBY2_9ZZZZ</name>
<organism evidence="2">
    <name type="scientific">anaerobic digester metagenome</name>
    <dbReference type="NCBI Taxonomy" id="1263854"/>
    <lineage>
        <taxon>unclassified sequences</taxon>
        <taxon>metagenomes</taxon>
        <taxon>ecological metagenomes</taxon>
    </lineage>
</organism>
<dbReference type="Gene3D" id="2.60.40.10">
    <property type="entry name" value="Immunoglobulins"/>
    <property type="match status" value="3"/>
</dbReference>
<dbReference type="AlphaFoldDB" id="A0A485MBY2"/>
<dbReference type="CDD" id="cd00146">
    <property type="entry name" value="PKD"/>
    <property type="match status" value="1"/>
</dbReference>
<dbReference type="Pfam" id="PF00801">
    <property type="entry name" value="PKD"/>
    <property type="match status" value="2"/>
</dbReference>
<accession>A0A485MBY2</accession>
<dbReference type="SMART" id="SM00089">
    <property type="entry name" value="PKD"/>
    <property type="match status" value="3"/>
</dbReference>
<gene>
    <name evidence="2" type="ORF">SCFA_860001</name>
</gene>
<dbReference type="InterPro" id="IPR022409">
    <property type="entry name" value="PKD/Chitinase_dom"/>
</dbReference>
<evidence type="ECO:0000259" key="1">
    <source>
        <dbReference type="PROSITE" id="PS50093"/>
    </source>
</evidence>
<proteinExistence type="predicted"/>
<dbReference type="InterPro" id="IPR035986">
    <property type="entry name" value="PKD_dom_sf"/>
</dbReference>
<dbReference type="PROSITE" id="PS50093">
    <property type="entry name" value="PKD"/>
    <property type="match status" value="2"/>
</dbReference>
<sequence>MRNRSFRSYLEILLIAGVAGLIFSCSSGGGSGGGSEGEPEETAPALTASITSPAYKTVQTGTAVIFMGSVSGGVKPYTYHWDFDGAAEPSDLQNPGEVIFTENRIHTVTFTVHDSAKNMARDSMSITVTAGQQDDQNFNASILSPSKDISVEIGKSCDFKAAVSGGTGPFTFNWNFAGAARPVTTEGDTPPEQTITFNKLGTYQVTFSALDSRDNAADATVNVTVADYVDTPPVIQFISPQNNTVISPGDSLEFQIKMLGGNAPFTFDLTFPDGVARNYHLENATEPPCPSVTFNKSGTHEVVLTATDIDGETGSASVIVRVQ</sequence>
<dbReference type="PROSITE" id="PS51257">
    <property type="entry name" value="PROKAR_LIPOPROTEIN"/>
    <property type="match status" value="1"/>
</dbReference>
<dbReference type="SUPFAM" id="SSF49299">
    <property type="entry name" value="PKD domain"/>
    <property type="match status" value="3"/>
</dbReference>
<dbReference type="EMBL" id="CAADRM010000154">
    <property type="protein sequence ID" value="VFU18578.1"/>
    <property type="molecule type" value="Genomic_DNA"/>
</dbReference>
<dbReference type="InterPro" id="IPR013783">
    <property type="entry name" value="Ig-like_fold"/>
</dbReference>
<feature type="domain" description="PKD" evidence="1">
    <location>
        <begin position="264"/>
        <end position="323"/>
    </location>
</feature>
<feature type="domain" description="PKD" evidence="1">
    <location>
        <begin position="169"/>
        <end position="225"/>
    </location>
</feature>
<reference evidence="2" key="1">
    <citation type="submission" date="2019-03" db="EMBL/GenBank/DDBJ databases">
        <authorList>
            <person name="Hao L."/>
        </authorList>
    </citation>
    <scope>NUCLEOTIDE SEQUENCE</scope>
</reference>
<dbReference type="InterPro" id="IPR000601">
    <property type="entry name" value="PKD_dom"/>
</dbReference>
<protein>
    <recommendedName>
        <fullName evidence="1">PKD domain-containing protein</fullName>
    </recommendedName>
</protein>
<evidence type="ECO:0000313" key="2">
    <source>
        <dbReference type="EMBL" id="VFU18578.1"/>
    </source>
</evidence>